<dbReference type="GeneID" id="13213180"/>
<evidence type="ECO:0000313" key="3">
    <source>
        <dbReference type="Proteomes" id="UP000001940"/>
    </source>
</evidence>
<evidence type="ECO:0000256" key="1">
    <source>
        <dbReference type="SAM" id="SignalP"/>
    </source>
</evidence>
<dbReference type="AGR" id="WB:WBGene00195164"/>
<dbReference type="InParanoid" id="D6VP94"/>
<organism evidence="2 3">
    <name type="scientific">Caenorhabditis elegans</name>
    <dbReference type="NCBI Taxonomy" id="6239"/>
    <lineage>
        <taxon>Eukaryota</taxon>
        <taxon>Metazoa</taxon>
        <taxon>Ecdysozoa</taxon>
        <taxon>Nematoda</taxon>
        <taxon>Chromadorea</taxon>
        <taxon>Rhabditida</taxon>
        <taxon>Rhabditina</taxon>
        <taxon>Rhabditomorpha</taxon>
        <taxon>Rhabditoidea</taxon>
        <taxon>Rhabditidae</taxon>
        <taxon>Peloderinae</taxon>
        <taxon>Caenorhabditis</taxon>
    </lineage>
</organism>
<dbReference type="CTD" id="13213180"/>
<protein>
    <submittedName>
        <fullName evidence="2">Secreted protein</fullName>
    </submittedName>
</protein>
<keyword evidence="1" id="KW-0732">Signal</keyword>
<proteinExistence type="predicted"/>
<keyword evidence="3" id="KW-1185">Reference proteome</keyword>
<dbReference type="RefSeq" id="NP_001256065.1">
    <property type="nucleotide sequence ID" value="NM_001269136.1"/>
</dbReference>
<dbReference type="EMBL" id="BX284605">
    <property type="protein sequence ID" value="CCD70376.1"/>
    <property type="molecule type" value="Genomic_DNA"/>
</dbReference>
<dbReference type="Bgee" id="WBGene00195164">
    <property type="expression patterns" value="Expressed in larva and 1 other cell type or tissue"/>
</dbReference>
<feature type="signal peptide" evidence="1">
    <location>
        <begin position="1"/>
        <end position="18"/>
    </location>
</feature>
<sequence>MRLLFFVIFATLFAMAMSGQCSPTCIRKCQALEGCFLVDDFKSHCECLCPEGRGMISPNRAYRCQTEFF</sequence>
<dbReference type="PaxDb" id="6239-K12B6.11"/>
<gene>
    <name evidence="2" type="ORF">CELE_K12B6.11</name>
    <name evidence="2 4" type="ORF">K12B6.11</name>
</gene>
<evidence type="ECO:0000313" key="2">
    <source>
        <dbReference type="EMBL" id="CCD70376.1"/>
    </source>
</evidence>
<dbReference type="KEGG" id="cel:CELE_K12B6.11"/>
<name>D6VP94_CAEEL</name>
<feature type="chain" id="PRO_5003088795" evidence="1">
    <location>
        <begin position="19"/>
        <end position="69"/>
    </location>
</feature>
<dbReference type="AlphaFoldDB" id="D6VP94"/>
<evidence type="ECO:0000313" key="4">
    <source>
        <dbReference type="WormBase" id="K12B6.11"/>
    </source>
</evidence>
<dbReference type="HOGENOM" id="CLU_2778179_0_0_1"/>
<dbReference type="Proteomes" id="UP000001940">
    <property type="component" value="Chromosome V"/>
</dbReference>
<accession>D6VP94</accession>
<dbReference type="WormBase" id="K12B6.11">
    <property type="protein sequence ID" value="CE45094"/>
    <property type="gene ID" value="WBGene00195164"/>
</dbReference>
<reference evidence="2 3" key="1">
    <citation type="journal article" date="1998" name="Science">
        <title>Genome sequence of the nematode C. elegans: a platform for investigating biology.</title>
        <authorList>
            <consortium name="The C. elegans sequencing consortium"/>
            <person name="Sulson J.E."/>
            <person name="Waterston R."/>
        </authorList>
    </citation>
    <scope>NUCLEOTIDE SEQUENCE [LARGE SCALE GENOMIC DNA]</scope>
    <source>
        <strain evidence="2 3">Bristol N2</strain>
    </source>
</reference>